<evidence type="ECO:0000256" key="2">
    <source>
        <dbReference type="ARBA" id="ARBA00008473"/>
    </source>
</evidence>
<dbReference type="GO" id="GO:0005797">
    <property type="term" value="C:Golgi medial cisterna"/>
    <property type="evidence" value="ECO:0007669"/>
    <property type="project" value="TreeGrafter"/>
</dbReference>
<proteinExistence type="inferred from homology"/>
<dbReference type="GO" id="GO:0006888">
    <property type="term" value="P:endoplasmic reticulum to Golgi vesicle-mediated transport"/>
    <property type="evidence" value="ECO:0007669"/>
    <property type="project" value="InterPro"/>
</dbReference>
<keyword evidence="4 10" id="KW-0812">Transmembrane</keyword>
<name>A0A507EGU6_9FUNG</name>
<accession>A0A507EGU6</accession>
<dbReference type="AlphaFoldDB" id="A0A507EGU6"/>
<keyword evidence="3" id="KW-0813">Transport</keyword>
<feature type="region of interest" description="Disordered" evidence="9">
    <location>
        <begin position="73"/>
        <end position="101"/>
    </location>
</feature>
<dbReference type="GO" id="GO:0000139">
    <property type="term" value="C:Golgi membrane"/>
    <property type="evidence" value="ECO:0007669"/>
    <property type="project" value="UniProtKB-SubCell"/>
</dbReference>
<evidence type="ECO:0000256" key="4">
    <source>
        <dbReference type="ARBA" id="ARBA00022692"/>
    </source>
</evidence>
<keyword evidence="6 10" id="KW-1133">Transmembrane helix</keyword>
<dbReference type="PANTHER" id="PTHR21094:SF2">
    <property type="entry name" value="GOLGI SNAP RECEPTOR COMPLEX MEMBER 1"/>
    <property type="match status" value="1"/>
</dbReference>
<keyword evidence="5" id="KW-0653">Protein transport</keyword>
<comment type="similarity">
    <text evidence="2">Belongs to the GOSR1 family.</text>
</comment>
<keyword evidence="8 10" id="KW-0472">Membrane</keyword>
<dbReference type="GO" id="GO:0031201">
    <property type="term" value="C:SNARE complex"/>
    <property type="evidence" value="ECO:0007669"/>
    <property type="project" value="TreeGrafter"/>
</dbReference>
<dbReference type="EMBL" id="QEAQ01000001">
    <property type="protein sequence ID" value="TPX63021.1"/>
    <property type="molecule type" value="Genomic_DNA"/>
</dbReference>
<dbReference type="GO" id="GO:0048219">
    <property type="term" value="P:inter-Golgi cisterna vesicle-mediated transport"/>
    <property type="evidence" value="ECO:0007669"/>
    <property type="project" value="TreeGrafter"/>
</dbReference>
<comment type="subcellular location">
    <subcellularLocation>
        <location evidence="1">Golgi apparatus membrane</location>
        <topology evidence="1">Single-pass type IV membrane protein</topology>
    </subcellularLocation>
</comment>
<dbReference type="Proteomes" id="UP000318582">
    <property type="component" value="Unassembled WGS sequence"/>
</dbReference>
<dbReference type="GO" id="GO:0006906">
    <property type="term" value="P:vesicle fusion"/>
    <property type="evidence" value="ECO:0007669"/>
    <property type="project" value="TreeGrafter"/>
</dbReference>
<evidence type="ECO:0000256" key="9">
    <source>
        <dbReference type="SAM" id="MobiDB-lite"/>
    </source>
</evidence>
<evidence type="ECO:0000313" key="11">
    <source>
        <dbReference type="EMBL" id="TPX63021.1"/>
    </source>
</evidence>
<dbReference type="GO" id="GO:0005484">
    <property type="term" value="F:SNAP receptor activity"/>
    <property type="evidence" value="ECO:0007669"/>
    <property type="project" value="TreeGrafter"/>
</dbReference>
<sequence>MAFRSGPSYTAVSDTVIPIPSEPTLTNYDGSPAAAAATASAATWETLRRQARQLENETEAKLVQYAKLGSGTAAGDDGSSGYRRSPGAADSASSSRTGNGAGGVELELEHLLSKLTSVVNYMAQSLDTSGSMNPSMMHMLQRHRDILYDYSKEFKKTKANIKAAREHAQLLSSVRDDISIYKSGGGMTQEDMLLNERGRIDGSHRMADEILEAAYATRSDLNDQRSILYGAKGRVSGVLARFPLVNDLVSRINTRKQRDSLIMAGVISVCACLLLWYWLR</sequence>
<gene>
    <name evidence="11" type="ORF">PhCBS80983_g00042</name>
</gene>
<evidence type="ECO:0000256" key="7">
    <source>
        <dbReference type="ARBA" id="ARBA00023034"/>
    </source>
</evidence>
<evidence type="ECO:0000256" key="8">
    <source>
        <dbReference type="ARBA" id="ARBA00023136"/>
    </source>
</evidence>
<evidence type="ECO:0000256" key="1">
    <source>
        <dbReference type="ARBA" id="ARBA00004409"/>
    </source>
</evidence>
<dbReference type="GO" id="GO:0005801">
    <property type="term" value="C:cis-Golgi network"/>
    <property type="evidence" value="ECO:0007669"/>
    <property type="project" value="InterPro"/>
</dbReference>
<organism evidence="11 12">
    <name type="scientific">Powellomyces hirtus</name>
    <dbReference type="NCBI Taxonomy" id="109895"/>
    <lineage>
        <taxon>Eukaryota</taxon>
        <taxon>Fungi</taxon>
        <taxon>Fungi incertae sedis</taxon>
        <taxon>Chytridiomycota</taxon>
        <taxon>Chytridiomycota incertae sedis</taxon>
        <taxon>Chytridiomycetes</taxon>
        <taxon>Spizellomycetales</taxon>
        <taxon>Powellomycetaceae</taxon>
        <taxon>Powellomyces</taxon>
    </lineage>
</organism>
<evidence type="ECO:0000313" key="12">
    <source>
        <dbReference type="Proteomes" id="UP000318582"/>
    </source>
</evidence>
<dbReference type="STRING" id="109895.A0A507EGU6"/>
<protein>
    <recommendedName>
        <fullName evidence="13">Golgi SNAP receptor complex member 1</fullName>
    </recommendedName>
</protein>
<feature type="transmembrane region" description="Helical" evidence="10">
    <location>
        <begin position="261"/>
        <end position="279"/>
    </location>
</feature>
<reference evidence="11 12" key="1">
    <citation type="journal article" date="2019" name="Sci. Rep.">
        <title>Comparative genomics of chytrid fungi reveal insights into the obligate biotrophic and pathogenic lifestyle of Synchytrium endobioticum.</title>
        <authorList>
            <person name="van de Vossenberg B.T.L.H."/>
            <person name="Warris S."/>
            <person name="Nguyen H.D.T."/>
            <person name="van Gent-Pelzer M.P.E."/>
            <person name="Joly D.L."/>
            <person name="van de Geest H.C."/>
            <person name="Bonants P.J.M."/>
            <person name="Smith D.S."/>
            <person name="Levesque C.A."/>
            <person name="van der Lee T.A.J."/>
        </authorList>
    </citation>
    <scope>NUCLEOTIDE SEQUENCE [LARGE SCALE GENOMIC DNA]</scope>
    <source>
        <strain evidence="11 12">CBS 809.83</strain>
    </source>
</reference>
<dbReference type="PANTHER" id="PTHR21094">
    <property type="entry name" value="GOS-28 SNARE- RELATED"/>
    <property type="match status" value="1"/>
</dbReference>
<dbReference type="GO" id="GO:0015031">
    <property type="term" value="P:protein transport"/>
    <property type="evidence" value="ECO:0007669"/>
    <property type="project" value="UniProtKB-KW"/>
</dbReference>
<evidence type="ECO:0000256" key="3">
    <source>
        <dbReference type="ARBA" id="ARBA00022448"/>
    </source>
</evidence>
<evidence type="ECO:0008006" key="13">
    <source>
        <dbReference type="Google" id="ProtNLM"/>
    </source>
</evidence>
<dbReference type="InterPro" id="IPR023601">
    <property type="entry name" value="Golgi_SNAP_su1"/>
</dbReference>
<dbReference type="Pfam" id="PF12352">
    <property type="entry name" value="V-SNARE_C"/>
    <property type="match status" value="1"/>
</dbReference>
<keyword evidence="7" id="KW-0333">Golgi apparatus</keyword>
<keyword evidence="12" id="KW-1185">Reference proteome</keyword>
<comment type="caution">
    <text evidence="11">The sequence shown here is derived from an EMBL/GenBank/DDBJ whole genome shotgun (WGS) entry which is preliminary data.</text>
</comment>
<evidence type="ECO:0000256" key="5">
    <source>
        <dbReference type="ARBA" id="ARBA00022927"/>
    </source>
</evidence>
<evidence type="ECO:0000256" key="10">
    <source>
        <dbReference type="SAM" id="Phobius"/>
    </source>
</evidence>
<evidence type="ECO:0000256" key="6">
    <source>
        <dbReference type="ARBA" id="ARBA00022989"/>
    </source>
</evidence>